<organism evidence="2">
    <name type="scientific">freshwater metagenome</name>
    <dbReference type="NCBI Taxonomy" id="449393"/>
    <lineage>
        <taxon>unclassified sequences</taxon>
        <taxon>metagenomes</taxon>
        <taxon>ecological metagenomes</taxon>
    </lineage>
</organism>
<feature type="transmembrane region" description="Helical" evidence="1">
    <location>
        <begin position="21"/>
        <end position="41"/>
    </location>
</feature>
<gene>
    <name evidence="2" type="ORF">UFOPK1353_00858</name>
</gene>
<dbReference type="NCBIfam" id="TIGR02532">
    <property type="entry name" value="IV_pilin_GFxxxE"/>
    <property type="match status" value="1"/>
</dbReference>
<evidence type="ECO:0000313" key="2">
    <source>
        <dbReference type="EMBL" id="CAB4539751.1"/>
    </source>
</evidence>
<dbReference type="SUPFAM" id="SSF54523">
    <property type="entry name" value="Pili subunits"/>
    <property type="match status" value="1"/>
</dbReference>
<keyword evidence="1" id="KW-1133">Transmembrane helix</keyword>
<protein>
    <submittedName>
        <fullName evidence="2">Unannotated protein</fullName>
    </submittedName>
</protein>
<dbReference type="InterPro" id="IPR045584">
    <property type="entry name" value="Pilin-like"/>
</dbReference>
<dbReference type="InterPro" id="IPR012902">
    <property type="entry name" value="N_methyl_site"/>
</dbReference>
<keyword evidence="1" id="KW-0812">Transmembrane</keyword>
<name>A0A6J6BL23_9ZZZZ</name>
<dbReference type="AlphaFoldDB" id="A0A6J6BL23"/>
<dbReference type="EMBL" id="CAEZSE010000145">
    <property type="protein sequence ID" value="CAB4539751.1"/>
    <property type="molecule type" value="Genomic_DNA"/>
</dbReference>
<keyword evidence="1" id="KW-0472">Membrane</keyword>
<dbReference type="Gene3D" id="3.30.700.10">
    <property type="entry name" value="Glycoprotein, Type 4 Pilin"/>
    <property type="match status" value="1"/>
</dbReference>
<proteinExistence type="predicted"/>
<sequence length="478" mass="49316">MRGWARVRCRCLGDRGFTLTELVIAMVVLGVLASIAIPSFLGSRNNSYDKEAQSSIENVMRAAKFHYQSQGDFSDASSAQCGDSTALAADLQKIEPGVEVVASSVSSTNSRIVSVQAVQTWDSTGGLLGCQGFYAVAFSSSGSCWAARIILEGKYLASASASPVVVNAQLNTSNSAIATWSALAVNGNAFGVLKPQTSAASGDNTNGVVAIKNACKAKTQSTGSATTSSNYIAPSQFYTSWRDTTAGGIASSSSSSSSSSATYAAGDPGPGGGIVFYVATADFTSTGSDCATACRYLEVTTTEQSTSSPWATTAAVCYAAGSDSGTSNCQLNSIYPNSAGQAASRTAAEEIGMGMANTNQIYARLTTAGGVATGSYAAGIAWAYSNNGKTDWYLPSRSENIQLCKFVRGLDWVSDATPCNSGSLIRTTARGFFLSGNYYSSTEGGIDSAYNLYTPSGGGEGNGYKSNNHNVRAVRAFG</sequence>
<reference evidence="2" key="1">
    <citation type="submission" date="2020-05" db="EMBL/GenBank/DDBJ databases">
        <authorList>
            <person name="Chiriac C."/>
            <person name="Salcher M."/>
            <person name="Ghai R."/>
            <person name="Kavagutti S V."/>
        </authorList>
    </citation>
    <scope>NUCLEOTIDE SEQUENCE</scope>
</reference>
<accession>A0A6J6BL23</accession>
<evidence type="ECO:0000256" key="1">
    <source>
        <dbReference type="SAM" id="Phobius"/>
    </source>
</evidence>
<dbReference type="Pfam" id="PF07963">
    <property type="entry name" value="N_methyl"/>
    <property type="match status" value="1"/>
</dbReference>